<comment type="similarity">
    <text evidence="1">Belongs to the 1-acyl-sn-glycerol-3-phosphate acyltransferase family.</text>
</comment>
<dbReference type="PANTHER" id="PTHR10983:SF24">
    <property type="entry name" value="1-ACYLGLYCEROL-3-PHOSPHATE O-ACYLTRANSFERASE 3, ISOFORM E-RELATED"/>
    <property type="match status" value="1"/>
</dbReference>
<dbReference type="EMBL" id="RBVV01000001">
    <property type="protein sequence ID" value="RNJ61237.1"/>
    <property type="molecule type" value="Genomic_DNA"/>
</dbReference>
<dbReference type="RefSeq" id="XP_028499395.1">
    <property type="nucleotide sequence ID" value="XM_028634355.1"/>
</dbReference>
<keyword evidence="3" id="KW-0012">Acyltransferase</keyword>
<proteinExistence type="inferred from homology"/>
<dbReference type="GO" id="GO:0003841">
    <property type="term" value="F:1-acylglycerol-3-phosphate O-acyltransferase activity"/>
    <property type="evidence" value="ECO:0007669"/>
    <property type="project" value="TreeGrafter"/>
</dbReference>
<evidence type="ECO:0000313" key="6">
    <source>
        <dbReference type="Proteomes" id="UP000267145"/>
    </source>
</evidence>
<dbReference type="Proteomes" id="UP000267145">
    <property type="component" value="Unassembled WGS sequence"/>
</dbReference>
<evidence type="ECO:0000256" key="1">
    <source>
        <dbReference type="ARBA" id="ARBA00008655"/>
    </source>
</evidence>
<evidence type="ECO:0000256" key="2">
    <source>
        <dbReference type="ARBA" id="ARBA00022679"/>
    </source>
</evidence>
<feature type="domain" description="Phospholipid/glycerol acyltransferase" evidence="4">
    <location>
        <begin position="85"/>
        <end position="207"/>
    </location>
</feature>
<dbReference type="CDD" id="cd07990">
    <property type="entry name" value="LPLAT_LCLAT1-like"/>
    <property type="match status" value="1"/>
</dbReference>
<evidence type="ECO:0000313" key="5">
    <source>
        <dbReference type="EMBL" id="RNJ61237.1"/>
    </source>
</evidence>
<sequence>MAGHGNALTHIRGAVILAPWLIFLLLADLALSLQLPFKILFPNLVYNSSSRIAEPVWYWIQIIFERFNSAKITFSGDALPAGESAIVVANHCAWADFYMIQALAVRAGMLSRCRYFAKIQLRIVPFLGWGLWAMGMPMVSRNWAKDKHELDRVFAGIVQRQWPTWLVSFSEATRFTKKKYEQSIAWCKEAGRPQPKHLLYPRTKGFITTVQHLRQAPHVKAVYDLTIAYQHGDEWHAEPTMWDTLSVPGLSDRLGYRFHVHVRRFPLESLPEKDEDLAKWLEERWVEKGEWLEEKRVEWAATEA</sequence>
<protein>
    <recommendedName>
        <fullName evidence="4">Phospholipid/glycerol acyltransferase domain-containing protein</fullName>
    </recommendedName>
</protein>
<dbReference type="AlphaFoldDB" id="A0A3M9YKV8"/>
<name>A0A3M9YKV8_9PEZI</name>
<dbReference type="InterPro" id="IPR032098">
    <property type="entry name" value="Acyltransf_C"/>
</dbReference>
<gene>
    <name evidence="5" type="ORF">D7B24_000091</name>
</gene>
<dbReference type="GO" id="GO:0012505">
    <property type="term" value="C:endomembrane system"/>
    <property type="evidence" value="ECO:0007669"/>
    <property type="project" value="TreeGrafter"/>
</dbReference>
<keyword evidence="2" id="KW-0808">Transferase</keyword>
<dbReference type="PANTHER" id="PTHR10983">
    <property type="entry name" value="1-ACYLGLYCEROL-3-PHOSPHATE ACYLTRANSFERASE-RELATED"/>
    <property type="match status" value="1"/>
</dbReference>
<dbReference type="InterPro" id="IPR002123">
    <property type="entry name" value="Plipid/glycerol_acylTrfase"/>
</dbReference>
<comment type="caution">
    <text evidence="5">The sequence shown here is derived from an EMBL/GenBank/DDBJ whole genome shotgun (WGS) entry which is preliminary data.</text>
</comment>
<accession>A0A3M9YKV8</accession>
<dbReference type="Pfam" id="PF01553">
    <property type="entry name" value="Acyltransferase"/>
    <property type="match status" value="1"/>
</dbReference>
<keyword evidence="6" id="KW-1185">Reference proteome</keyword>
<dbReference type="SUPFAM" id="SSF69593">
    <property type="entry name" value="Glycerol-3-phosphate (1)-acyltransferase"/>
    <property type="match status" value="1"/>
</dbReference>
<dbReference type="Pfam" id="PF16076">
    <property type="entry name" value="Acyltransf_C"/>
    <property type="match status" value="1"/>
</dbReference>
<evidence type="ECO:0000256" key="3">
    <source>
        <dbReference type="ARBA" id="ARBA00023315"/>
    </source>
</evidence>
<evidence type="ECO:0000259" key="4">
    <source>
        <dbReference type="SMART" id="SM00563"/>
    </source>
</evidence>
<organism evidence="5 6">
    <name type="scientific">Verticillium nonalfalfae</name>
    <dbReference type="NCBI Taxonomy" id="1051616"/>
    <lineage>
        <taxon>Eukaryota</taxon>
        <taxon>Fungi</taxon>
        <taxon>Dikarya</taxon>
        <taxon>Ascomycota</taxon>
        <taxon>Pezizomycotina</taxon>
        <taxon>Sordariomycetes</taxon>
        <taxon>Hypocreomycetidae</taxon>
        <taxon>Glomerellales</taxon>
        <taxon>Plectosphaerellaceae</taxon>
        <taxon>Verticillium</taxon>
    </lineage>
</organism>
<dbReference type="GeneID" id="39603780"/>
<reference evidence="5 6" key="1">
    <citation type="submission" date="2018-10" db="EMBL/GenBank/DDBJ databases">
        <title>Genome sequence of Verticillium nonalfalfae VnAa140.</title>
        <authorList>
            <person name="Stajich J.E."/>
            <person name="Kasson M.T."/>
        </authorList>
    </citation>
    <scope>NUCLEOTIDE SEQUENCE [LARGE SCALE GENOMIC DNA]</scope>
    <source>
        <strain evidence="5 6">VnAa140</strain>
    </source>
</reference>
<dbReference type="SMART" id="SM00563">
    <property type="entry name" value="PlsC"/>
    <property type="match status" value="1"/>
</dbReference>
<dbReference type="STRING" id="1051616.A0A3M9YKV8"/>